<dbReference type="GO" id="GO:0003677">
    <property type="term" value="F:DNA binding"/>
    <property type="evidence" value="ECO:0007669"/>
    <property type="project" value="InterPro"/>
</dbReference>
<evidence type="ECO:0000313" key="4">
    <source>
        <dbReference type="Proteomes" id="UP000053593"/>
    </source>
</evidence>
<name>A0A0D0CKX1_9AGAR</name>
<feature type="region of interest" description="Disordered" evidence="2">
    <location>
        <begin position="696"/>
        <end position="757"/>
    </location>
</feature>
<dbReference type="GO" id="GO:0006310">
    <property type="term" value="P:DNA recombination"/>
    <property type="evidence" value="ECO:0007669"/>
    <property type="project" value="UniProtKB-KW"/>
</dbReference>
<protein>
    <submittedName>
        <fullName evidence="3">Uncharacterized protein</fullName>
    </submittedName>
</protein>
<dbReference type="InterPro" id="IPR011010">
    <property type="entry name" value="DNA_brk_join_enz"/>
</dbReference>
<keyword evidence="4" id="KW-1185">Reference proteome</keyword>
<reference evidence="3 4" key="1">
    <citation type="submission" date="2014-04" db="EMBL/GenBank/DDBJ databases">
        <title>Evolutionary Origins and Diversification of the Mycorrhizal Mutualists.</title>
        <authorList>
            <consortium name="DOE Joint Genome Institute"/>
            <consortium name="Mycorrhizal Genomics Consortium"/>
            <person name="Kohler A."/>
            <person name="Kuo A."/>
            <person name="Nagy L.G."/>
            <person name="Floudas D."/>
            <person name="Copeland A."/>
            <person name="Barry K.W."/>
            <person name="Cichocki N."/>
            <person name="Veneault-Fourrey C."/>
            <person name="LaButti K."/>
            <person name="Lindquist E.A."/>
            <person name="Lipzen A."/>
            <person name="Lundell T."/>
            <person name="Morin E."/>
            <person name="Murat C."/>
            <person name="Riley R."/>
            <person name="Ohm R."/>
            <person name="Sun H."/>
            <person name="Tunlid A."/>
            <person name="Henrissat B."/>
            <person name="Grigoriev I.V."/>
            <person name="Hibbett D.S."/>
            <person name="Martin F."/>
        </authorList>
    </citation>
    <scope>NUCLEOTIDE SEQUENCE [LARGE SCALE GENOMIC DNA]</scope>
    <source>
        <strain evidence="3 4">FD-317 M1</strain>
    </source>
</reference>
<feature type="region of interest" description="Disordered" evidence="2">
    <location>
        <begin position="911"/>
        <end position="933"/>
    </location>
</feature>
<feature type="compositionally biased region" description="Basic residues" evidence="2">
    <location>
        <begin position="23"/>
        <end position="40"/>
    </location>
</feature>
<organism evidence="3 4">
    <name type="scientific">Collybiopsis luxurians FD-317 M1</name>
    <dbReference type="NCBI Taxonomy" id="944289"/>
    <lineage>
        <taxon>Eukaryota</taxon>
        <taxon>Fungi</taxon>
        <taxon>Dikarya</taxon>
        <taxon>Basidiomycota</taxon>
        <taxon>Agaricomycotina</taxon>
        <taxon>Agaricomycetes</taxon>
        <taxon>Agaricomycetidae</taxon>
        <taxon>Agaricales</taxon>
        <taxon>Marasmiineae</taxon>
        <taxon>Omphalotaceae</taxon>
        <taxon>Collybiopsis</taxon>
        <taxon>Collybiopsis luxurians</taxon>
    </lineage>
</organism>
<dbReference type="Proteomes" id="UP000053593">
    <property type="component" value="Unassembled WGS sequence"/>
</dbReference>
<dbReference type="HOGENOM" id="CLU_294926_0_0_1"/>
<dbReference type="GO" id="GO:0015074">
    <property type="term" value="P:DNA integration"/>
    <property type="evidence" value="ECO:0007669"/>
    <property type="project" value="InterPro"/>
</dbReference>
<gene>
    <name evidence="3" type="ORF">GYMLUDRAFT_683208</name>
</gene>
<evidence type="ECO:0000313" key="3">
    <source>
        <dbReference type="EMBL" id="KIK59132.1"/>
    </source>
</evidence>
<dbReference type="Gene3D" id="1.10.443.10">
    <property type="entry name" value="Intergrase catalytic core"/>
    <property type="match status" value="1"/>
</dbReference>
<dbReference type="SUPFAM" id="SSF56349">
    <property type="entry name" value="DNA breaking-rejoining enzymes"/>
    <property type="match status" value="1"/>
</dbReference>
<accession>A0A0D0CKX1</accession>
<dbReference type="OrthoDB" id="3271023at2759"/>
<dbReference type="EMBL" id="KN834781">
    <property type="protein sequence ID" value="KIK59132.1"/>
    <property type="molecule type" value="Genomic_DNA"/>
</dbReference>
<proteinExistence type="predicted"/>
<feature type="region of interest" description="Disordered" evidence="2">
    <location>
        <begin position="109"/>
        <end position="152"/>
    </location>
</feature>
<evidence type="ECO:0000256" key="2">
    <source>
        <dbReference type="SAM" id="MobiDB-lite"/>
    </source>
</evidence>
<dbReference type="AlphaFoldDB" id="A0A0D0CKX1"/>
<sequence>MAKSSRTDDDGFVIPDTPDRTKSKSKSTGSRRGRPTRKRIRLSESASEAEPPPRPATEPPESGSESDESSLKKPQWTIAAVTGSSASISNATASASFISNASITGIATRPLSSNNPAPSRDFTTFAPLPSSRPENVLQNVHPPIEEDQPPPETEYRPLRAAVHPKVARDFTTQVPLPTSAPTDGIVTVGIKTKTHPRSRDLEGQLRAELTDLQKIKDFLSAFDYVHLKLMAPGTMRHLERAESWWLLFMTHILGSEKAAKATLARGAPPPPLEQFKAFLWFVACRGESAMGGGRKGWTSTTLKVFLQRVHSMRAYLHCKAPPAHYCSELLSAVDQWGREQILSTDKREKRIIRDKDQLDLLTVFLTRDTGVSSWFMTLQCMAFSQILADHGLRPGTLCPSPGYEKTDHYIKWEDLTWVVSGHTPGLGLEISIFWKFNWAKNMHDHASRFIATNSKNLPKDHIYQDKQLMLEVLAHVQGIFEEGYDPLSLREADPSTLKFPLQLKMKSDRKTRPLFVNKQGDGPLSYSSLQTIFRRVQKILGWPGFTFRCYRYHWCTTMVKKLSKDDFRNLLGHIPKSLHGHSTYQTDYRVADVIAARYDTASDEELHQLFSSVGWTGEVDDTPPASVLRKEDVESDRELQGLLQEYTSREALVLKKYGVVSHLVTEASLDNEIVAKAKEAWADVLGRIVTKMTEGRDGRHTRSLSVDSRMSVDSVKTDVSMNSKGRSEVDDSDEAVASESLEQGDPDAPVAIATSSSHKPLPEALGIDKELLEKVNTIQAEKMNEILNSDINHPFAPLVKNESKNVRLMVCKLYLAQIQKDEIARKHQCVKCLSNKDLPQDVREKDHGDHYAQHILSCQADEKDIFYCVICQTCLPAPSSKDDKNFEAYNDQINSHMDECLNTLLASFGPRKDDSKGKGKAKATPESSVKRHKSDDFGVGQLSVSSKIAGARTATTRYICPICISDKSEYEDAKTAWQNKLFWTISVVPLLQHMIGAHWNGSIRGAGIDYGKEFVCGLPGCDEQDET</sequence>
<dbReference type="PANTHER" id="PTHR37535:SF3">
    <property type="entry name" value="FLUG DOMAIN-CONTAINING PROTEIN"/>
    <property type="match status" value="1"/>
</dbReference>
<dbReference type="InterPro" id="IPR013762">
    <property type="entry name" value="Integrase-like_cat_sf"/>
</dbReference>
<dbReference type="PANTHER" id="PTHR37535">
    <property type="entry name" value="FLUG DOMAIN PROTEIN"/>
    <property type="match status" value="1"/>
</dbReference>
<keyword evidence="1" id="KW-0233">DNA recombination</keyword>
<evidence type="ECO:0000256" key="1">
    <source>
        <dbReference type="ARBA" id="ARBA00023172"/>
    </source>
</evidence>
<feature type="region of interest" description="Disordered" evidence="2">
    <location>
        <begin position="1"/>
        <end position="77"/>
    </location>
</feature>